<reference evidence="2" key="1">
    <citation type="journal article" date="2021" name="PeerJ">
        <title>Extensive microbial diversity within the chicken gut microbiome revealed by metagenomics and culture.</title>
        <authorList>
            <person name="Gilroy R."/>
            <person name="Ravi A."/>
            <person name="Getino M."/>
            <person name="Pursley I."/>
            <person name="Horton D.L."/>
            <person name="Alikhan N.F."/>
            <person name="Baker D."/>
            <person name="Gharbi K."/>
            <person name="Hall N."/>
            <person name="Watson M."/>
            <person name="Adriaenssens E.M."/>
            <person name="Foster-Nyarko E."/>
            <person name="Jarju S."/>
            <person name="Secka A."/>
            <person name="Antonio M."/>
            <person name="Oren A."/>
            <person name="Chaudhuri R.R."/>
            <person name="La Ragione R."/>
            <person name="Hildebrand F."/>
            <person name="Pallen M.J."/>
        </authorList>
    </citation>
    <scope>NUCLEOTIDE SEQUENCE</scope>
    <source>
        <strain evidence="2">ChiSjej1B19-5720</strain>
    </source>
</reference>
<name>A0A9D2LUU5_9FIRM</name>
<proteinExistence type="predicted"/>
<dbReference type="EMBL" id="DWYZ01000285">
    <property type="protein sequence ID" value="HJB30055.1"/>
    <property type="molecule type" value="Genomic_DNA"/>
</dbReference>
<gene>
    <name evidence="2" type="ORF">IAA06_14875</name>
</gene>
<dbReference type="Proteomes" id="UP000823842">
    <property type="component" value="Unassembled WGS sequence"/>
</dbReference>
<reference evidence="2" key="2">
    <citation type="submission" date="2021-04" db="EMBL/GenBank/DDBJ databases">
        <authorList>
            <person name="Gilroy R."/>
        </authorList>
    </citation>
    <scope>NUCLEOTIDE SEQUENCE</scope>
    <source>
        <strain evidence="2">ChiSjej1B19-5720</strain>
    </source>
</reference>
<keyword evidence="1" id="KW-0472">Membrane</keyword>
<dbReference type="InterPro" id="IPR014245">
    <property type="entry name" value="Spore_III_AF"/>
</dbReference>
<comment type="caution">
    <text evidence="2">The sequence shown here is derived from an EMBL/GenBank/DDBJ whole genome shotgun (WGS) entry which is preliminary data.</text>
</comment>
<evidence type="ECO:0000256" key="1">
    <source>
        <dbReference type="SAM" id="Phobius"/>
    </source>
</evidence>
<keyword evidence="1" id="KW-0812">Transmembrane</keyword>
<accession>A0A9D2LUU5</accession>
<protein>
    <submittedName>
        <fullName evidence="2">Stage III sporulation protein AF</fullName>
    </submittedName>
</protein>
<evidence type="ECO:0000313" key="3">
    <source>
        <dbReference type="Proteomes" id="UP000823842"/>
    </source>
</evidence>
<dbReference type="AlphaFoldDB" id="A0A9D2LUU5"/>
<sequence length="188" mass="21276">MKEELYTWIKNLAVFYILFTAILHLVPNGKYERYVRFFMGLLLIFMLSSPVFSLFGKSGELMESFQENYKEEAAVRERKELENLQEFYLEKGYEWESREKIMEKLKESGIELTDAAVNIEGGEFHVILYLKEEPDKEEERRIADELEAAFGIKEGQYQIQISEDGLAAVGDAASGGAASGGFGTAGVG</sequence>
<feature type="transmembrane region" description="Helical" evidence="1">
    <location>
        <begin position="6"/>
        <end position="25"/>
    </location>
</feature>
<feature type="transmembrane region" description="Helical" evidence="1">
    <location>
        <begin position="37"/>
        <end position="56"/>
    </location>
</feature>
<evidence type="ECO:0000313" key="2">
    <source>
        <dbReference type="EMBL" id="HJB30055.1"/>
    </source>
</evidence>
<organism evidence="2 3">
    <name type="scientific">Candidatus Blautia faecavium</name>
    <dbReference type="NCBI Taxonomy" id="2838487"/>
    <lineage>
        <taxon>Bacteria</taxon>
        <taxon>Bacillati</taxon>
        <taxon>Bacillota</taxon>
        <taxon>Clostridia</taxon>
        <taxon>Lachnospirales</taxon>
        <taxon>Lachnospiraceae</taxon>
        <taxon>Blautia</taxon>
    </lineage>
</organism>
<keyword evidence="1" id="KW-1133">Transmembrane helix</keyword>
<dbReference type="Pfam" id="PF09581">
    <property type="entry name" value="Spore_III_AF"/>
    <property type="match status" value="1"/>
</dbReference>